<dbReference type="Gene3D" id="2.30.110.10">
    <property type="entry name" value="Electron Transport, Fmn-binding Protein, Chain A"/>
    <property type="match status" value="1"/>
</dbReference>
<dbReference type="Proteomes" id="UP000824037">
    <property type="component" value="Unassembled WGS sequence"/>
</dbReference>
<feature type="domain" description="Pyridoxamine 5'-phosphate oxidase N-terminal" evidence="1">
    <location>
        <begin position="9"/>
        <end position="131"/>
    </location>
</feature>
<comment type="caution">
    <text evidence="2">The sequence shown here is derived from an EMBL/GenBank/DDBJ whole genome shotgun (WGS) entry which is preliminary data.</text>
</comment>
<proteinExistence type="predicted"/>
<protein>
    <submittedName>
        <fullName evidence="2">Pyridoxamine 5'-phosphate oxidase family protein</fullName>
    </submittedName>
</protein>
<evidence type="ECO:0000313" key="3">
    <source>
        <dbReference type="Proteomes" id="UP000824037"/>
    </source>
</evidence>
<dbReference type="Pfam" id="PF01243">
    <property type="entry name" value="PNPOx_N"/>
    <property type="match status" value="1"/>
</dbReference>
<dbReference type="PANTHER" id="PTHR39336">
    <property type="entry name" value="PYRIDOXAMINE PHOSPHATE OXIDASE FAMILY PROTEIN (AFU_ORTHOLOGUE AFUA_6G11440)"/>
    <property type="match status" value="1"/>
</dbReference>
<dbReference type="AlphaFoldDB" id="A0A9D2EB93"/>
<accession>A0A9D2EB93</accession>
<dbReference type="EMBL" id="DXBY01000033">
    <property type="protein sequence ID" value="HIZ34469.1"/>
    <property type="molecule type" value="Genomic_DNA"/>
</dbReference>
<evidence type="ECO:0000259" key="1">
    <source>
        <dbReference type="Pfam" id="PF01243"/>
    </source>
</evidence>
<reference evidence="2" key="2">
    <citation type="submission" date="2021-04" db="EMBL/GenBank/DDBJ databases">
        <authorList>
            <person name="Gilroy R."/>
        </authorList>
    </citation>
    <scope>NUCLEOTIDE SEQUENCE</scope>
    <source>
        <strain evidence="2">ChiGjej4B4-7305</strain>
    </source>
</reference>
<gene>
    <name evidence="2" type="ORF">H9815_01725</name>
</gene>
<dbReference type="InterPro" id="IPR011576">
    <property type="entry name" value="Pyridox_Oxase_N"/>
</dbReference>
<organism evidence="2 3">
    <name type="scientific">Candidatus Ruania gallistercoris</name>
    <dbReference type="NCBI Taxonomy" id="2838746"/>
    <lineage>
        <taxon>Bacteria</taxon>
        <taxon>Bacillati</taxon>
        <taxon>Actinomycetota</taxon>
        <taxon>Actinomycetes</taxon>
        <taxon>Micrococcales</taxon>
        <taxon>Ruaniaceae</taxon>
        <taxon>Ruania</taxon>
    </lineage>
</organism>
<dbReference type="InterPro" id="IPR012349">
    <property type="entry name" value="Split_barrel_FMN-bd"/>
</dbReference>
<sequence length="185" mass="20535">MATFYDTIEPRLVQFIERQQMFFVASAAADGRVNVSPKGLDTFRVLGPSRVAWLNGTGSGNETAAHIAQHPRITVMFCAFEGKPWILRLYGQARIVQPGDPDWMELSGLFPPLLGARQVFDVTVAECQTSCGFGVPLYDFVGQRDLMHSWADRRGPEGLVRYQREKNARSIDGFDGQLPASVLEG</sequence>
<dbReference type="SUPFAM" id="SSF50475">
    <property type="entry name" value="FMN-binding split barrel"/>
    <property type="match status" value="1"/>
</dbReference>
<dbReference type="PANTHER" id="PTHR39336:SF1">
    <property type="entry name" value="PYRIDOXAMINE PHOSPHATE OXIDASE FAMILY PROTEIN (AFU_ORTHOLOGUE AFUA_6G11440)"/>
    <property type="match status" value="1"/>
</dbReference>
<name>A0A9D2EB93_9MICO</name>
<reference evidence="2" key="1">
    <citation type="journal article" date="2021" name="PeerJ">
        <title>Extensive microbial diversity within the chicken gut microbiome revealed by metagenomics and culture.</title>
        <authorList>
            <person name="Gilroy R."/>
            <person name="Ravi A."/>
            <person name="Getino M."/>
            <person name="Pursley I."/>
            <person name="Horton D.L."/>
            <person name="Alikhan N.F."/>
            <person name="Baker D."/>
            <person name="Gharbi K."/>
            <person name="Hall N."/>
            <person name="Watson M."/>
            <person name="Adriaenssens E.M."/>
            <person name="Foster-Nyarko E."/>
            <person name="Jarju S."/>
            <person name="Secka A."/>
            <person name="Antonio M."/>
            <person name="Oren A."/>
            <person name="Chaudhuri R.R."/>
            <person name="La Ragione R."/>
            <person name="Hildebrand F."/>
            <person name="Pallen M.J."/>
        </authorList>
    </citation>
    <scope>NUCLEOTIDE SEQUENCE</scope>
    <source>
        <strain evidence="2">ChiGjej4B4-7305</strain>
    </source>
</reference>
<evidence type="ECO:0000313" key="2">
    <source>
        <dbReference type="EMBL" id="HIZ34469.1"/>
    </source>
</evidence>